<dbReference type="AlphaFoldDB" id="A0A8J5XFN3"/>
<reference evidence="2" key="1">
    <citation type="submission" date="2021-05" db="EMBL/GenBank/DDBJ databases">
        <title>The genome of the haptophyte Pavlova lutheri (Diacronema luteri, Pavlovales) - a model for lipid biosynthesis in eukaryotic algae.</title>
        <authorList>
            <person name="Hulatt C.J."/>
            <person name="Posewitz M.C."/>
        </authorList>
    </citation>
    <scope>NUCLEOTIDE SEQUENCE</scope>
    <source>
        <strain evidence="2">NIVA-4/92</strain>
    </source>
</reference>
<sequence>MAASSARSKLRPKATAADVDGAHACGEIDLSRELGAAERHTQAAPDRDGDDDAADSRAGGARAAGGLNSGRAPLDRPSALSCSSRNSERAWQASERSWRQNRQVAEELTVSRVVQRLDAQKLDVQRARQLSAMAAVRSSVQREADPGEWKKGERRWRHHQAQVESSMQARAAERVLHDQQNRLDAELTRARARDQLTERRRDEREAIRRHRTLAQETSQAASHALADDRRRQMAAFRAREKQRLATFEANVQRKRLGLPRLEADLPPQRPSWEDFGLSRVRPGTLPILAAAGGLNLSLSRPLSTGGPRSEPVRSRPQSRSRSAATLSHFFSH</sequence>
<evidence type="ECO:0000256" key="1">
    <source>
        <dbReference type="SAM" id="MobiDB-lite"/>
    </source>
</evidence>
<name>A0A8J5XFN3_DIALT</name>
<feature type="compositionally biased region" description="Polar residues" evidence="1">
    <location>
        <begin position="323"/>
        <end position="332"/>
    </location>
</feature>
<proteinExistence type="predicted"/>
<comment type="caution">
    <text evidence="2">The sequence shown here is derived from an EMBL/GenBank/DDBJ whole genome shotgun (WGS) entry which is preliminary data.</text>
</comment>
<feature type="compositionally biased region" description="Low complexity" evidence="1">
    <location>
        <begin position="56"/>
        <end position="72"/>
    </location>
</feature>
<feature type="region of interest" description="Disordered" evidence="1">
    <location>
        <begin position="297"/>
        <end position="332"/>
    </location>
</feature>
<dbReference type="Proteomes" id="UP000751190">
    <property type="component" value="Unassembled WGS sequence"/>
</dbReference>
<feature type="region of interest" description="Disordered" evidence="1">
    <location>
        <begin position="1"/>
        <end position="99"/>
    </location>
</feature>
<keyword evidence="3" id="KW-1185">Reference proteome</keyword>
<feature type="compositionally biased region" description="Basic and acidic residues" evidence="1">
    <location>
        <begin position="194"/>
        <end position="206"/>
    </location>
</feature>
<gene>
    <name evidence="2" type="ORF">KFE25_011495</name>
</gene>
<feature type="region of interest" description="Disordered" evidence="1">
    <location>
        <begin position="194"/>
        <end position="232"/>
    </location>
</feature>
<evidence type="ECO:0000313" key="3">
    <source>
        <dbReference type="Proteomes" id="UP000751190"/>
    </source>
</evidence>
<feature type="compositionally biased region" description="Basic and acidic residues" evidence="1">
    <location>
        <begin position="29"/>
        <end position="47"/>
    </location>
</feature>
<dbReference type="OrthoDB" id="10497277at2759"/>
<dbReference type="EMBL" id="JAGTXO010000022">
    <property type="protein sequence ID" value="KAG8462045.1"/>
    <property type="molecule type" value="Genomic_DNA"/>
</dbReference>
<organism evidence="2 3">
    <name type="scientific">Diacronema lutheri</name>
    <name type="common">Unicellular marine alga</name>
    <name type="synonym">Monochrysis lutheri</name>
    <dbReference type="NCBI Taxonomy" id="2081491"/>
    <lineage>
        <taxon>Eukaryota</taxon>
        <taxon>Haptista</taxon>
        <taxon>Haptophyta</taxon>
        <taxon>Pavlovophyceae</taxon>
        <taxon>Pavlovales</taxon>
        <taxon>Pavlovaceae</taxon>
        <taxon>Diacronema</taxon>
    </lineage>
</organism>
<accession>A0A8J5XFN3</accession>
<evidence type="ECO:0000313" key="2">
    <source>
        <dbReference type="EMBL" id="KAG8462045.1"/>
    </source>
</evidence>
<protein>
    <submittedName>
        <fullName evidence="2">Uncharacterized protein</fullName>
    </submittedName>
</protein>